<reference evidence="6" key="2">
    <citation type="submission" date="2019-04" db="EMBL/GenBank/DDBJ databases">
        <title>Unravelling the molecular evolution of spider venoms.</title>
        <authorList>
            <person name="Pineda S."/>
        </authorList>
    </citation>
    <scope>NUCLEOTIDE SEQUENCE</scope>
</reference>
<dbReference type="GO" id="GO:0005576">
    <property type="term" value="C:extracellular region"/>
    <property type="evidence" value="ECO:0007669"/>
    <property type="project" value="UniProtKB-SubCell"/>
</dbReference>
<evidence type="ECO:0000256" key="2">
    <source>
        <dbReference type="ARBA" id="ARBA00022525"/>
    </source>
</evidence>
<evidence type="ECO:0000256" key="4">
    <source>
        <dbReference type="ARBA" id="ARBA00023157"/>
    </source>
</evidence>
<organism evidence="6">
    <name type="scientific">Coremiocnemis tropix</name>
    <name type="common">Australian tarantula spider</name>
    <dbReference type="NCBI Taxonomy" id="1904443"/>
    <lineage>
        <taxon>Eukaryota</taxon>
        <taxon>Metazoa</taxon>
        <taxon>Ecdysozoa</taxon>
        <taxon>Arthropoda</taxon>
        <taxon>Chelicerata</taxon>
        <taxon>Arachnida</taxon>
        <taxon>Araneae</taxon>
        <taxon>Mygalomorphae</taxon>
        <taxon>Avicularoidea</taxon>
        <taxon>Theraphosidae</taxon>
        <taxon>Coremiocnemis</taxon>
    </lineage>
</organism>
<keyword evidence="3" id="KW-0800">Toxin</keyword>
<accession>A0A482Z7H6</accession>
<reference evidence="6" key="1">
    <citation type="submission" date="2017-03" db="EMBL/GenBank/DDBJ databases">
        <authorList>
            <person name="QRISCLOUD D."/>
        </authorList>
    </citation>
    <scope>NUCLEOTIDE SEQUENCE</scope>
</reference>
<keyword evidence="4" id="KW-1015">Disulfide bond</keyword>
<keyword evidence="5" id="KW-0732">Signal</keyword>
<dbReference type="Pfam" id="PF07740">
    <property type="entry name" value="Toxin_12"/>
    <property type="match status" value="1"/>
</dbReference>
<dbReference type="EMBL" id="HAGN01000109">
    <property type="protein sequence ID" value="SMD29531.1"/>
    <property type="molecule type" value="Transcribed_RNA"/>
</dbReference>
<dbReference type="GO" id="GO:0090729">
    <property type="term" value="F:toxin activity"/>
    <property type="evidence" value="ECO:0007669"/>
    <property type="project" value="UniProtKB-KW"/>
</dbReference>
<evidence type="ECO:0000256" key="5">
    <source>
        <dbReference type="SAM" id="SignalP"/>
    </source>
</evidence>
<name>A0A482Z7H6_CORTR</name>
<proteinExistence type="predicted"/>
<evidence type="ECO:0000256" key="1">
    <source>
        <dbReference type="ARBA" id="ARBA00004613"/>
    </source>
</evidence>
<dbReference type="GO" id="GO:0008200">
    <property type="term" value="F:ion channel inhibitor activity"/>
    <property type="evidence" value="ECO:0007669"/>
    <property type="project" value="InterPro"/>
</dbReference>
<dbReference type="EMBL" id="HAGN01000071">
    <property type="protein sequence ID" value="SMD29493.1"/>
    <property type="molecule type" value="Transcribed_RNA"/>
</dbReference>
<feature type="chain" id="PRO_5036115469" evidence="5">
    <location>
        <begin position="22"/>
        <end position="82"/>
    </location>
</feature>
<dbReference type="InterPro" id="IPR011696">
    <property type="entry name" value="Huwentoxin-1"/>
</dbReference>
<sequence>MKTSVLLVILGIVVITALCTASESVEQALSVEVSELIKAMDKAPEERDCRWFWGACSHDGDCCAHLGCKRKWPYICLLDPWR</sequence>
<evidence type="ECO:0000256" key="3">
    <source>
        <dbReference type="ARBA" id="ARBA00022656"/>
    </source>
</evidence>
<dbReference type="AlphaFoldDB" id="A0A482Z7H6"/>
<dbReference type="SUPFAM" id="SSF57059">
    <property type="entry name" value="omega toxin-like"/>
    <property type="match status" value="1"/>
</dbReference>
<comment type="subcellular location">
    <subcellularLocation>
        <location evidence="1">Secreted</location>
    </subcellularLocation>
</comment>
<protein>
    <submittedName>
        <fullName evidence="6">U15-Theraphotoxin-Ct1a_1</fullName>
    </submittedName>
</protein>
<dbReference type="EMBL" id="HAGN01000125">
    <property type="protein sequence ID" value="SMD29547.1"/>
    <property type="molecule type" value="Transcribed_RNA"/>
</dbReference>
<evidence type="ECO:0000313" key="6">
    <source>
        <dbReference type="EMBL" id="SMD29547.1"/>
    </source>
</evidence>
<keyword evidence="2" id="KW-0964">Secreted</keyword>
<feature type="signal peptide" evidence="5">
    <location>
        <begin position="1"/>
        <end position="21"/>
    </location>
</feature>